<dbReference type="AlphaFoldDB" id="A0AAD9KAF5"/>
<reference evidence="4" key="1">
    <citation type="journal article" date="2023" name="Mol. Biol. Evol.">
        <title>Third-Generation Sequencing Reveals the Adaptive Role of the Epigenome in Three Deep-Sea Polychaetes.</title>
        <authorList>
            <person name="Perez M."/>
            <person name="Aroh O."/>
            <person name="Sun Y."/>
            <person name="Lan Y."/>
            <person name="Juniper S.K."/>
            <person name="Young C.R."/>
            <person name="Angers B."/>
            <person name="Qian P.Y."/>
        </authorList>
    </citation>
    <scope>NUCLEOTIDE SEQUENCE</scope>
    <source>
        <strain evidence="4">R07B-5</strain>
    </source>
</reference>
<organism evidence="4 5">
    <name type="scientific">Ridgeia piscesae</name>
    <name type="common">Tubeworm</name>
    <dbReference type="NCBI Taxonomy" id="27915"/>
    <lineage>
        <taxon>Eukaryota</taxon>
        <taxon>Metazoa</taxon>
        <taxon>Spiralia</taxon>
        <taxon>Lophotrochozoa</taxon>
        <taxon>Annelida</taxon>
        <taxon>Polychaeta</taxon>
        <taxon>Sedentaria</taxon>
        <taxon>Canalipalpata</taxon>
        <taxon>Sabellida</taxon>
        <taxon>Siboglinidae</taxon>
        <taxon>Ridgeia</taxon>
    </lineage>
</organism>
<feature type="transmembrane region" description="Helical" evidence="2">
    <location>
        <begin position="209"/>
        <end position="238"/>
    </location>
</feature>
<name>A0AAD9KAF5_RIDPI</name>
<evidence type="ECO:0000256" key="3">
    <source>
        <dbReference type="SAM" id="SignalP"/>
    </source>
</evidence>
<comment type="caution">
    <text evidence="4">The sequence shown here is derived from an EMBL/GenBank/DDBJ whole genome shotgun (WGS) entry which is preliminary data.</text>
</comment>
<feature type="compositionally biased region" description="Basic and acidic residues" evidence="1">
    <location>
        <begin position="295"/>
        <end position="306"/>
    </location>
</feature>
<evidence type="ECO:0000313" key="4">
    <source>
        <dbReference type="EMBL" id="KAK2167654.1"/>
    </source>
</evidence>
<dbReference type="EMBL" id="JAODUO010001265">
    <property type="protein sequence ID" value="KAK2167654.1"/>
    <property type="molecule type" value="Genomic_DNA"/>
</dbReference>
<keyword evidence="2" id="KW-0812">Transmembrane</keyword>
<evidence type="ECO:0000313" key="5">
    <source>
        <dbReference type="Proteomes" id="UP001209878"/>
    </source>
</evidence>
<dbReference type="Proteomes" id="UP001209878">
    <property type="component" value="Unassembled WGS sequence"/>
</dbReference>
<evidence type="ECO:0000256" key="2">
    <source>
        <dbReference type="SAM" id="Phobius"/>
    </source>
</evidence>
<evidence type="ECO:0000256" key="1">
    <source>
        <dbReference type="SAM" id="MobiDB-lite"/>
    </source>
</evidence>
<accession>A0AAD9KAF5</accession>
<keyword evidence="5" id="KW-1185">Reference proteome</keyword>
<keyword evidence="2" id="KW-1133">Transmembrane helix</keyword>
<keyword evidence="3" id="KW-0732">Signal</keyword>
<protein>
    <submittedName>
        <fullName evidence="4">Uncharacterized protein</fullName>
    </submittedName>
</protein>
<gene>
    <name evidence="4" type="ORF">NP493_1266g00035</name>
</gene>
<sequence>MVFFSLQKRNTMKLIHVPWVVVLVTILLGEVHAATSDGLSAVKKIALDQSTRYPDGMRVKSVYAAFTNNHSVYVQLWVPSGNDSKYYSLVWQEEVRGVRNDGQPEVIKLNEGIVVNASLRVAIQNTELPGPIDGHFNLDGALRMSKNVKDATLAIGNTEEFDSLPMPRTFDIHLCNSKDCYHMMKHPAKPRPAAARAEEREETLLTRGMIIALIAWNIAITVVLLIAIIAIICVCVDMDNSKSESRRRENLSRTSRGTSRAYENIEEPNNGVEHRWQTSDSWKPDSGMDTIDTTDEQKLTDEKSAL</sequence>
<feature type="signal peptide" evidence="3">
    <location>
        <begin position="1"/>
        <end position="33"/>
    </location>
</feature>
<keyword evidence="2" id="KW-0472">Membrane</keyword>
<proteinExistence type="predicted"/>
<feature type="region of interest" description="Disordered" evidence="1">
    <location>
        <begin position="244"/>
        <end position="306"/>
    </location>
</feature>
<feature type="chain" id="PRO_5042130060" evidence="3">
    <location>
        <begin position="34"/>
        <end position="306"/>
    </location>
</feature>